<organism evidence="1 2">
    <name type="scientific">Acaulospora colombiana</name>
    <dbReference type="NCBI Taxonomy" id="27376"/>
    <lineage>
        <taxon>Eukaryota</taxon>
        <taxon>Fungi</taxon>
        <taxon>Fungi incertae sedis</taxon>
        <taxon>Mucoromycota</taxon>
        <taxon>Glomeromycotina</taxon>
        <taxon>Glomeromycetes</taxon>
        <taxon>Diversisporales</taxon>
        <taxon>Acaulosporaceae</taxon>
        <taxon>Acaulospora</taxon>
    </lineage>
</organism>
<protein>
    <submittedName>
        <fullName evidence="1">16174_t:CDS:1</fullName>
    </submittedName>
</protein>
<proteinExistence type="predicted"/>
<gene>
    <name evidence="1" type="ORF">ACOLOM_LOCUS13671</name>
</gene>
<dbReference type="EMBL" id="CAJVPT010063834">
    <property type="protein sequence ID" value="CAG8769319.1"/>
    <property type="molecule type" value="Genomic_DNA"/>
</dbReference>
<comment type="caution">
    <text evidence="1">The sequence shown here is derived from an EMBL/GenBank/DDBJ whole genome shotgun (WGS) entry which is preliminary data.</text>
</comment>
<keyword evidence="2" id="KW-1185">Reference proteome</keyword>
<accession>A0ACA9QY91</accession>
<name>A0ACA9QY91_9GLOM</name>
<evidence type="ECO:0000313" key="1">
    <source>
        <dbReference type="EMBL" id="CAG8769319.1"/>
    </source>
</evidence>
<reference evidence="1" key="1">
    <citation type="submission" date="2021-06" db="EMBL/GenBank/DDBJ databases">
        <authorList>
            <person name="Kallberg Y."/>
            <person name="Tangrot J."/>
            <person name="Rosling A."/>
        </authorList>
    </citation>
    <scope>NUCLEOTIDE SEQUENCE</scope>
    <source>
        <strain evidence="1">CL356</strain>
    </source>
</reference>
<feature type="non-terminal residue" evidence="1">
    <location>
        <position position="1"/>
    </location>
</feature>
<sequence>PVQNRLRQELRTVQTDSPTMEQLNSLPYLDAVVREILRYDPVVTGAIRVATQDDVIPLETSFVDGSGNTRDSIRQVILAHALSKLIWGEDAKEFKRRRLILAYGETNLRSSEVHAHNESPALRAHSEL</sequence>
<dbReference type="Proteomes" id="UP000789525">
    <property type="component" value="Unassembled WGS sequence"/>
</dbReference>
<evidence type="ECO:0000313" key="2">
    <source>
        <dbReference type="Proteomes" id="UP000789525"/>
    </source>
</evidence>